<protein>
    <submittedName>
        <fullName evidence="9">Acyl-CoA dehydrogenase family protein</fullName>
    </submittedName>
</protein>
<feature type="domain" description="Acyl-CoA dehydrogenase/oxidase C-terminal" evidence="6">
    <location>
        <begin position="246"/>
        <end position="389"/>
    </location>
</feature>
<organism evidence="9 10">
    <name type="scientific">Nocardia vinacea</name>
    <dbReference type="NCBI Taxonomy" id="96468"/>
    <lineage>
        <taxon>Bacteria</taxon>
        <taxon>Bacillati</taxon>
        <taxon>Actinomycetota</taxon>
        <taxon>Actinomycetes</taxon>
        <taxon>Mycobacteriales</taxon>
        <taxon>Nocardiaceae</taxon>
        <taxon>Nocardia</taxon>
    </lineage>
</organism>
<evidence type="ECO:0000256" key="1">
    <source>
        <dbReference type="ARBA" id="ARBA00001974"/>
    </source>
</evidence>
<dbReference type="Gene3D" id="2.40.110.10">
    <property type="entry name" value="Butyryl-CoA Dehydrogenase, subunit A, domain 2"/>
    <property type="match status" value="1"/>
</dbReference>
<dbReference type="Gene3D" id="1.10.540.10">
    <property type="entry name" value="Acyl-CoA dehydrogenase/oxidase, N-terminal domain"/>
    <property type="match status" value="1"/>
</dbReference>
<gene>
    <name evidence="9" type="ORF">OG563_47810</name>
</gene>
<name>A0ABZ1YUE8_9NOCA</name>
<evidence type="ECO:0000256" key="3">
    <source>
        <dbReference type="ARBA" id="ARBA00022630"/>
    </source>
</evidence>
<dbReference type="EMBL" id="CP109441">
    <property type="protein sequence ID" value="WUV46653.1"/>
    <property type="molecule type" value="Genomic_DNA"/>
</dbReference>
<dbReference type="InterPro" id="IPR036250">
    <property type="entry name" value="AcylCo_DH-like_C"/>
</dbReference>
<dbReference type="InterPro" id="IPR013786">
    <property type="entry name" value="AcylCoA_DH/ox_N"/>
</dbReference>
<evidence type="ECO:0000259" key="8">
    <source>
        <dbReference type="Pfam" id="PF02771"/>
    </source>
</evidence>
<accession>A0ABZ1YUE8</accession>
<evidence type="ECO:0000313" key="9">
    <source>
        <dbReference type="EMBL" id="WUV46653.1"/>
    </source>
</evidence>
<evidence type="ECO:0000256" key="5">
    <source>
        <dbReference type="RuleBase" id="RU362125"/>
    </source>
</evidence>
<dbReference type="Pfam" id="PF00441">
    <property type="entry name" value="Acyl-CoA_dh_1"/>
    <property type="match status" value="1"/>
</dbReference>
<dbReference type="CDD" id="cd00567">
    <property type="entry name" value="ACAD"/>
    <property type="match status" value="1"/>
</dbReference>
<dbReference type="InterPro" id="IPR046373">
    <property type="entry name" value="Acyl-CoA_Oxase/DH_mid-dom_sf"/>
</dbReference>
<keyword evidence="5" id="KW-0560">Oxidoreductase</keyword>
<comment type="similarity">
    <text evidence="2 5">Belongs to the acyl-CoA dehydrogenase family.</text>
</comment>
<reference evidence="9" key="1">
    <citation type="submission" date="2022-10" db="EMBL/GenBank/DDBJ databases">
        <title>The complete genomes of actinobacterial strains from the NBC collection.</title>
        <authorList>
            <person name="Joergensen T.S."/>
            <person name="Alvarez Arevalo M."/>
            <person name="Sterndorff E.B."/>
            <person name="Faurdal D."/>
            <person name="Vuksanovic O."/>
            <person name="Mourched A.-S."/>
            <person name="Charusanti P."/>
            <person name="Shaw S."/>
            <person name="Blin K."/>
            <person name="Weber T."/>
        </authorList>
    </citation>
    <scope>NUCLEOTIDE SEQUENCE</scope>
    <source>
        <strain evidence="9">NBC_01482</strain>
    </source>
</reference>
<dbReference type="Proteomes" id="UP001432062">
    <property type="component" value="Chromosome"/>
</dbReference>
<comment type="cofactor">
    <cofactor evidence="1 5">
        <name>FAD</name>
        <dbReference type="ChEBI" id="CHEBI:57692"/>
    </cofactor>
</comment>
<dbReference type="RefSeq" id="WP_329410569.1">
    <property type="nucleotide sequence ID" value="NZ_CP109441.1"/>
</dbReference>
<keyword evidence="10" id="KW-1185">Reference proteome</keyword>
<dbReference type="SUPFAM" id="SSF56645">
    <property type="entry name" value="Acyl-CoA dehydrogenase NM domain-like"/>
    <property type="match status" value="1"/>
</dbReference>
<feature type="domain" description="Acyl-CoA dehydrogenase/oxidase N-terminal" evidence="8">
    <location>
        <begin position="7"/>
        <end position="131"/>
    </location>
</feature>
<dbReference type="Pfam" id="PF02771">
    <property type="entry name" value="Acyl-CoA_dh_N"/>
    <property type="match status" value="1"/>
</dbReference>
<dbReference type="InterPro" id="IPR009100">
    <property type="entry name" value="AcylCoA_DH/oxidase_NM_dom_sf"/>
</dbReference>
<dbReference type="InterPro" id="IPR006091">
    <property type="entry name" value="Acyl-CoA_Oxase/DH_mid-dom"/>
</dbReference>
<proteinExistence type="inferred from homology"/>
<evidence type="ECO:0000259" key="6">
    <source>
        <dbReference type="Pfam" id="PF00441"/>
    </source>
</evidence>
<keyword evidence="4 5" id="KW-0274">FAD</keyword>
<evidence type="ECO:0000256" key="2">
    <source>
        <dbReference type="ARBA" id="ARBA00009347"/>
    </source>
</evidence>
<evidence type="ECO:0000313" key="10">
    <source>
        <dbReference type="Proteomes" id="UP001432062"/>
    </source>
</evidence>
<dbReference type="Pfam" id="PF02770">
    <property type="entry name" value="Acyl-CoA_dh_M"/>
    <property type="match status" value="1"/>
</dbReference>
<dbReference type="SUPFAM" id="SSF47203">
    <property type="entry name" value="Acyl-CoA dehydrogenase C-terminal domain-like"/>
    <property type="match status" value="1"/>
</dbReference>
<evidence type="ECO:0000259" key="7">
    <source>
        <dbReference type="Pfam" id="PF02770"/>
    </source>
</evidence>
<feature type="domain" description="Acyl-CoA oxidase/dehydrogenase middle" evidence="7">
    <location>
        <begin position="137"/>
        <end position="231"/>
    </location>
</feature>
<dbReference type="PANTHER" id="PTHR43884">
    <property type="entry name" value="ACYL-COA DEHYDROGENASE"/>
    <property type="match status" value="1"/>
</dbReference>
<dbReference type="PANTHER" id="PTHR43884:SF12">
    <property type="entry name" value="ISOVALERYL-COA DEHYDROGENASE, MITOCHONDRIAL-RELATED"/>
    <property type="match status" value="1"/>
</dbReference>
<dbReference type="InterPro" id="IPR037069">
    <property type="entry name" value="AcylCoA_DH/ox_N_sf"/>
</dbReference>
<evidence type="ECO:0000256" key="4">
    <source>
        <dbReference type="ARBA" id="ARBA00022827"/>
    </source>
</evidence>
<dbReference type="InterPro" id="IPR009075">
    <property type="entry name" value="AcylCo_DH/oxidase_C"/>
</dbReference>
<dbReference type="Gene3D" id="1.20.140.10">
    <property type="entry name" value="Butyryl-CoA Dehydrogenase, subunit A, domain 3"/>
    <property type="match status" value="1"/>
</dbReference>
<keyword evidence="3 5" id="KW-0285">Flavoprotein</keyword>
<sequence>MLSTQVSPETRQLLGDIHDWTMAEVRPRAREADETRAFPADTDAVLAKCPVRHSPLDFRYSGPGHTDDPDLLKKLEGGGALLGLLVMEEMCYGDGWGWQGLPGNNLGERAVRLLGSPEQIERWADGTVRGEYKFTSICMTEDHCGSDLSQIKTTAVRDGDSWVLNGQKRFISHGSTSDYLVVFAQTEPGSGLKGLRAFIVERKDEGLHTIKFSEDKMGQRWYPQATIEFHDLRLGEDRRLPSNNFGQIMAIMNGTRPHCVAQGLGIARGSLDYAWNWVQEHDKGYNSRRLDRLTDDVAEMRHSLDKVRSLVMRAGWIHDHGEADATFAHITKGYALPILEAVTFRAMQMMGPEASSQGHLMEKWYRDIKFLDIVEGTGQIHRIGVARGLISKAAASA</sequence>